<evidence type="ECO:0000256" key="2">
    <source>
        <dbReference type="ARBA" id="ARBA00006513"/>
    </source>
</evidence>
<evidence type="ECO:0000256" key="5">
    <source>
        <dbReference type="ARBA" id="ARBA00022692"/>
    </source>
</evidence>
<sequence>MSISSCYEFNCLTMGNQCEPCRMMAQDKETEEVHQSNNINSSGQEGSKDEPELKISSAEVGKEKSQSWGWMGSGIICVNILILGSVLVTGSTYEDINIKAPHLQIFLITLLLLTSMWMIYYSIYTARIKNAVNYKDAHAGPTWLRGGLVLFAVLSIIMDIFKIGSYVGYLHCGSAVKVAFPVVQIVFIFVQTYFLWVHSKDCVQLQKNISCCGLMLTLSTNLVLWMTAVAEESVHQTLVPTNLDNITKLTGRSLYISRASYGDHECKCSHSSCSIFKVAYYYLYPFNIEYSLFASAMAYIMWKNVGRLVGEHGHAKIKFRLKGIYIGPTFGILLVIAGLATFIAYEMEMKNEDAKTKEEALMMHFVMNIVIVSLMSIVTVIGMMIYRVDDREHVSEKSPTRNLDVGLLVGASLGQFVISYFSIIAMISTGVKDPLNRLDLSFAIIMVIQLGLQNFFIIEGLHRVPFHEVKEPSVIVNPYVVEPGNDMNNHEGSNTNTETSPDMLEDNLQGDKIQYKYKLLWKRQVLKEVCMFLLMGNIILWIMPAFGARPQFDHTTETEFYKFNVWAPVVNVGLPFSIFYRMHSVANLFEVFLIS</sequence>
<evidence type="ECO:0000256" key="4">
    <source>
        <dbReference type="ARBA" id="ARBA00022475"/>
    </source>
</evidence>
<feature type="region of interest" description="Disordered" evidence="11">
    <location>
        <begin position="29"/>
        <end position="53"/>
    </location>
</feature>
<dbReference type="GeneID" id="102214643"/>
<feature type="transmembrane region" description="Helical" evidence="12">
    <location>
        <begin position="525"/>
        <end position="543"/>
    </location>
</feature>
<dbReference type="PANTHER" id="PTHR21522">
    <property type="entry name" value="PROTON CHANNEL OTOP"/>
    <property type="match status" value="1"/>
</dbReference>
<gene>
    <name evidence="14" type="primary">LOC102214643</name>
</gene>
<comment type="subcellular location">
    <subcellularLocation>
        <location evidence="1">Cell membrane</location>
        <topology evidence="1">Multi-pass membrane protein</topology>
    </subcellularLocation>
</comment>
<evidence type="ECO:0000256" key="7">
    <source>
        <dbReference type="ARBA" id="ARBA00022989"/>
    </source>
</evidence>
<feature type="compositionally biased region" description="Polar residues" evidence="11">
    <location>
        <begin position="35"/>
        <end position="45"/>
    </location>
</feature>
<dbReference type="Pfam" id="PF03189">
    <property type="entry name" value="Otopetrin"/>
    <property type="match status" value="2"/>
</dbReference>
<dbReference type="PANTHER" id="PTHR21522:SF35">
    <property type="entry name" value="PROTON CHANNEL OTOP2"/>
    <property type="match status" value="1"/>
</dbReference>
<feature type="transmembrane region" description="Helical" evidence="12">
    <location>
        <begin position="563"/>
        <end position="580"/>
    </location>
</feature>
<accession>A0A9Y3VUA5</accession>
<feature type="transmembrane region" description="Helical" evidence="12">
    <location>
        <begin position="281"/>
        <end position="302"/>
    </location>
</feature>
<feature type="transmembrane region" description="Helical" evidence="12">
    <location>
        <begin position="68"/>
        <end position="90"/>
    </location>
</feature>
<feature type="transmembrane region" description="Helical" evidence="12">
    <location>
        <begin position="440"/>
        <end position="458"/>
    </location>
</feature>
<keyword evidence="8" id="KW-0406">Ion transport</keyword>
<name>A0A9Y3VUA5_9CICH</name>
<feature type="transmembrane region" description="Helical" evidence="12">
    <location>
        <begin position="143"/>
        <end position="166"/>
    </location>
</feature>
<reference evidence="14" key="1">
    <citation type="submission" date="2025-08" db="UniProtKB">
        <authorList>
            <consortium name="RefSeq"/>
        </authorList>
    </citation>
    <scope>IDENTIFICATION</scope>
</reference>
<dbReference type="AlphaFoldDB" id="A0A9Y3VUA5"/>
<dbReference type="GO" id="GO:0015252">
    <property type="term" value="F:proton channel activity"/>
    <property type="evidence" value="ECO:0007669"/>
    <property type="project" value="InterPro"/>
</dbReference>
<feature type="transmembrane region" description="Helical" evidence="12">
    <location>
        <begin position="407"/>
        <end position="428"/>
    </location>
</feature>
<dbReference type="InterPro" id="IPR004878">
    <property type="entry name" value="Otopetrin"/>
</dbReference>
<keyword evidence="7 12" id="KW-1133">Transmembrane helix</keyword>
<feature type="transmembrane region" description="Helical" evidence="12">
    <location>
        <begin position="178"/>
        <end position="197"/>
    </location>
</feature>
<evidence type="ECO:0000256" key="8">
    <source>
        <dbReference type="ARBA" id="ARBA00023065"/>
    </source>
</evidence>
<keyword evidence="10" id="KW-0407">Ion channel</keyword>
<comment type="similarity">
    <text evidence="2">Belongs to the otopetrin family.</text>
</comment>
<keyword evidence="9 12" id="KW-0472">Membrane</keyword>
<evidence type="ECO:0000256" key="3">
    <source>
        <dbReference type="ARBA" id="ARBA00022448"/>
    </source>
</evidence>
<keyword evidence="4" id="KW-1003">Cell membrane</keyword>
<protein>
    <submittedName>
        <fullName evidence="14">Otopetrin-2-like</fullName>
    </submittedName>
</protein>
<dbReference type="GO" id="GO:0005886">
    <property type="term" value="C:plasma membrane"/>
    <property type="evidence" value="ECO:0007669"/>
    <property type="project" value="UniProtKB-SubCell"/>
</dbReference>
<evidence type="ECO:0000313" key="14">
    <source>
        <dbReference type="RefSeq" id="XP_005744358.1"/>
    </source>
</evidence>
<evidence type="ECO:0000256" key="11">
    <source>
        <dbReference type="SAM" id="MobiDB-lite"/>
    </source>
</evidence>
<evidence type="ECO:0000256" key="10">
    <source>
        <dbReference type="ARBA" id="ARBA00023303"/>
    </source>
</evidence>
<evidence type="ECO:0000256" key="1">
    <source>
        <dbReference type="ARBA" id="ARBA00004651"/>
    </source>
</evidence>
<dbReference type="Proteomes" id="UP000695023">
    <property type="component" value="Unplaced"/>
</dbReference>
<feature type="transmembrane region" description="Helical" evidence="12">
    <location>
        <begin position="323"/>
        <end position="345"/>
    </location>
</feature>
<keyword evidence="3" id="KW-0813">Transport</keyword>
<feature type="transmembrane region" description="Helical" evidence="12">
    <location>
        <begin position="209"/>
        <end position="230"/>
    </location>
</feature>
<evidence type="ECO:0000256" key="9">
    <source>
        <dbReference type="ARBA" id="ARBA00023136"/>
    </source>
</evidence>
<evidence type="ECO:0000313" key="13">
    <source>
        <dbReference type="Proteomes" id="UP000695023"/>
    </source>
</evidence>
<feature type="transmembrane region" description="Helical" evidence="12">
    <location>
        <begin position="365"/>
        <end position="386"/>
    </location>
</feature>
<keyword evidence="13" id="KW-1185">Reference proteome</keyword>
<keyword evidence="5 12" id="KW-0812">Transmembrane</keyword>
<evidence type="ECO:0000256" key="12">
    <source>
        <dbReference type="SAM" id="Phobius"/>
    </source>
</evidence>
<evidence type="ECO:0000256" key="6">
    <source>
        <dbReference type="ARBA" id="ARBA00022781"/>
    </source>
</evidence>
<organism evidence="13 14">
    <name type="scientific">Pundamilia nyererei</name>
    <dbReference type="NCBI Taxonomy" id="303518"/>
    <lineage>
        <taxon>Eukaryota</taxon>
        <taxon>Metazoa</taxon>
        <taxon>Chordata</taxon>
        <taxon>Craniata</taxon>
        <taxon>Vertebrata</taxon>
        <taxon>Euteleostomi</taxon>
        <taxon>Actinopterygii</taxon>
        <taxon>Neopterygii</taxon>
        <taxon>Teleostei</taxon>
        <taxon>Neoteleostei</taxon>
        <taxon>Acanthomorphata</taxon>
        <taxon>Ovalentaria</taxon>
        <taxon>Cichlomorphae</taxon>
        <taxon>Cichliformes</taxon>
        <taxon>Cichlidae</taxon>
        <taxon>African cichlids</taxon>
        <taxon>Pseudocrenilabrinae</taxon>
        <taxon>Haplochromini</taxon>
        <taxon>Pundamilia</taxon>
    </lineage>
</organism>
<feature type="transmembrane region" description="Helical" evidence="12">
    <location>
        <begin position="102"/>
        <end position="123"/>
    </location>
</feature>
<keyword evidence="6" id="KW-0375">Hydrogen ion transport</keyword>
<dbReference type="RefSeq" id="XP_005744358.1">
    <property type="nucleotide sequence ID" value="XM_005744301.2"/>
</dbReference>
<proteinExistence type="inferred from homology"/>